<dbReference type="PANTHER" id="PTHR10629">
    <property type="entry name" value="CYTOSINE-SPECIFIC METHYLTRANSFERASE"/>
    <property type="match status" value="1"/>
</dbReference>
<dbReference type="Gene3D" id="3.40.50.150">
    <property type="entry name" value="Vaccinia Virus protein VP39"/>
    <property type="match status" value="1"/>
</dbReference>
<dbReference type="InterPro" id="IPR050390">
    <property type="entry name" value="C5-Methyltransferase"/>
</dbReference>
<evidence type="ECO:0000313" key="10">
    <source>
        <dbReference type="Proteomes" id="UP001156870"/>
    </source>
</evidence>
<dbReference type="PANTHER" id="PTHR10629:SF52">
    <property type="entry name" value="DNA (CYTOSINE-5)-METHYLTRANSFERASE 1"/>
    <property type="match status" value="1"/>
</dbReference>
<evidence type="ECO:0000256" key="6">
    <source>
        <dbReference type="PROSITE-ProRule" id="PRU01016"/>
    </source>
</evidence>
<name>A0AA37WRC3_9GAMM</name>
<feature type="active site" evidence="6">
    <location>
        <position position="84"/>
    </location>
</feature>
<dbReference type="SUPFAM" id="SSF53335">
    <property type="entry name" value="S-adenosyl-L-methionine-dependent methyltransferases"/>
    <property type="match status" value="1"/>
</dbReference>
<dbReference type="NCBIfam" id="TIGR00675">
    <property type="entry name" value="dcm"/>
    <property type="match status" value="1"/>
</dbReference>
<evidence type="ECO:0000256" key="3">
    <source>
        <dbReference type="ARBA" id="ARBA00022691"/>
    </source>
</evidence>
<accession>A0AA37WRC3</accession>
<evidence type="ECO:0000256" key="5">
    <source>
        <dbReference type="ARBA" id="ARBA00047422"/>
    </source>
</evidence>
<evidence type="ECO:0000256" key="4">
    <source>
        <dbReference type="ARBA" id="ARBA00022747"/>
    </source>
</evidence>
<comment type="catalytic activity">
    <reaction evidence="5 8">
        <text>a 2'-deoxycytidine in DNA + S-adenosyl-L-methionine = a 5-methyl-2'-deoxycytidine in DNA + S-adenosyl-L-homocysteine + H(+)</text>
        <dbReference type="Rhea" id="RHEA:13681"/>
        <dbReference type="Rhea" id="RHEA-COMP:11369"/>
        <dbReference type="Rhea" id="RHEA-COMP:11370"/>
        <dbReference type="ChEBI" id="CHEBI:15378"/>
        <dbReference type="ChEBI" id="CHEBI:57856"/>
        <dbReference type="ChEBI" id="CHEBI:59789"/>
        <dbReference type="ChEBI" id="CHEBI:85452"/>
        <dbReference type="ChEBI" id="CHEBI:85454"/>
        <dbReference type="EC" id="2.1.1.37"/>
    </reaction>
</comment>
<dbReference type="InterPro" id="IPR001525">
    <property type="entry name" value="C5_MeTfrase"/>
</dbReference>
<dbReference type="EMBL" id="BSPD01000103">
    <property type="protein sequence ID" value="GLS28207.1"/>
    <property type="molecule type" value="Genomic_DNA"/>
</dbReference>
<dbReference type="PRINTS" id="PR00105">
    <property type="entry name" value="C5METTRFRASE"/>
</dbReference>
<dbReference type="GO" id="GO:0044027">
    <property type="term" value="P:negative regulation of gene expression via chromosomal CpG island methylation"/>
    <property type="evidence" value="ECO:0007669"/>
    <property type="project" value="TreeGrafter"/>
</dbReference>
<dbReference type="GO" id="GO:0004519">
    <property type="term" value="F:endonuclease activity"/>
    <property type="evidence" value="ECO:0007669"/>
    <property type="project" value="UniProtKB-KW"/>
</dbReference>
<sequence>MKQKNKKIFAVDLFCGAGGLTYGLERSGISVKLGVDIDPACHYPIEANTKSKFVCEDIACIDTSIIERAFEGGAYSVIAGCAPCQPFSTYSRSAKKKLNGTEDWKLVGHFGEIINDIKPDVITMENVPPLVSQPIFKQFVKSLRGYSVDWKIVECESIGLPQTRKRLVLVASKLGDIQIPDFNYRKKTVRAVLKNLSKLNAGEQDPKDNLHKACRLSKINLERIRSSKPGGTWRDWPKHLRAKCHQKESGATYPSVYGRMEWDSPSPTITTQCFGYGNGRFGHPEEDRAITLREAAMLQGFPKTYSFLSKEESVSFSKIGRLIGNAVPVTLGKVIGKLICDHISEQTA</sequence>
<dbReference type="PROSITE" id="PS00095">
    <property type="entry name" value="C5_MTASE_2"/>
    <property type="match status" value="1"/>
</dbReference>
<organism evidence="9 10">
    <name type="scientific">Marinibactrum halimedae</name>
    <dbReference type="NCBI Taxonomy" id="1444977"/>
    <lineage>
        <taxon>Bacteria</taxon>
        <taxon>Pseudomonadati</taxon>
        <taxon>Pseudomonadota</taxon>
        <taxon>Gammaproteobacteria</taxon>
        <taxon>Cellvibrionales</taxon>
        <taxon>Cellvibrionaceae</taxon>
        <taxon>Marinibactrum</taxon>
    </lineage>
</organism>
<proteinExistence type="inferred from homology"/>
<evidence type="ECO:0000256" key="2">
    <source>
        <dbReference type="ARBA" id="ARBA00022679"/>
    </source>
</evidence>
<comment type="caution">
    <text evidence="9">The sequence shown here is derived from an EMBL/GenBank/DDBJ whole genome shotgun (WGS) entry which is preliminary data.</text>
</comment>
<dbReference type="RefSeq" id="WP_232594629.1">
    <property type="nucleotide sequence ID" value="NZ_BSPD01000103.1"/>
</dbReference>
<keyword evidence="3 6" id="KW-0949">S-adenosyl-L-methionine</keyword>
<keyword evidence="2 6" id="KW-0808">Transferase</keyword>
<keyword evidence="10" id="KW-1185">Reference proteome</keyword>
<gene>
    <name evidence="9" type="ORF">GCM10007877_39260</name>
</gene>
<dbReference type="EC" id="2.1.1.37" evidence="8"/>
<dbReference type="Proteomes" id="UP001156870">
    <property type="component" value="Unassembled WGS sequence"/>
</dbReference>
<dbReference type="GO" id="GO:0032259">
    <property type="term" value="P:methylation"/>
    <property type="evidence" value="ECO:0007669"/>
    <property type="project" value="UniProtKB-KW"/>
</dbReference>
<keyword evidence="1 6" id="KW-0489">Methyltransferase</keyword>
<keyword evidence="4" id="KW-0680">Restriction system</keyword>
<evidence type="ECO:0000256" key="8">
    <source>
        <dbReference type="RuleBase" id="RU000417"/>
    </source>
</evidence>
<reference evidence="9 10" key="1">
    <citation type="journal article" date="2014" name="Int. J. Syst. Evol. Microbiol.">
        <title>Complete genome sequence of Corynebacterium casei LMG S-19264T (=DSM 44701T), isolated from a smear-ripened cheese.</title>
        <authorList>
            <consortium name="US DOE Joint Genome Institute (JGI-PGF)"/>
            <person name="Walter F."/>
            <person name="Albersmeier A."/>
            <person name="Kalinowski J."/>
            <person name="Ruckert C."/>
        </authorList>
    </citation>
    <scope>NUCLEOTIDE SEQUENCE [LARGE SCALE GENOMIC DNA]</scope>
    <source>
        <strain evidence="9 10">NBRC 110095</strain>
    </source>
</reference>
<keyword evidence="9" id="KW-0255">Endonuclease</keyword>
<comment type="similarity">
    <text evidence="6 7">Belongs to the class I-like SAM-binding methyltransferase superfamily. C5-methyltransferase family.</text>
</comment>
<dbReference type="Gene3D" id="3.90.120.10">
    <property type="entry name" value="DNA Methylase, subunit A, domain 2"/>
    <property type="match status" value="1"/>
</dbReference>
<dbReference type="PROSITE" id="PS51679">
    <property type="entry name" value="SAM_MT_C5"/>
    <property type="match status" value="1"/>
</dbReference>
<keyword evidence="9" id="KW-0378">Hydrolase</keyword>
<dbReference type="GO" id="GO:0003886">
    <property type="term" value="F:DNA (cytosine-5-)-methyltransferase activity"/>
    <property type="evidence" value="ECO:0007669"/>
    <property type="project" value="UniProtKB-EC"/>
</dbReference>
<evidence type="ECO:0000256" key="7">
    <source>
        <dbReference type="RuleBase" id="RU000416"/>
    </source>
</evidence>
<dbReference type="GO" id="GO:0003677">
    <property type="term" value="F:DNA binding"/>
    <property type="evidence" value="ECO:0007669"/>
    <property type="project" value="TreeGrafter"/>
</dbReference>
<dbReference type="Pfam" id="PF00145">
    <property type="entry name" value="DNA_methylase"/>
    <property type="match status" value="1"/>
</dbReference>
<protein>
    <recommendedName>
        <fullName evidence="8">Cytosine-specific methyltransferase</fullName>
        <ecNumber evidence="8">2.1.1.37</ecNumber>
    </recommendedName>
</protein>
<dbReference type="InterPro" id="IPR031303">
    <property type="entry name" value="C5_meth_CS"/>
</dbReference>
<evidence type="ECO:0000256" key="1">
    <source>
        <dbReference type="ARBA" id="ARBA00022603"/>
    </source>
</evidence>
<keyword evidence="9" id="KW-0540">Nuclease</keyword>
<dbReference type="AlphaFoldDB" id="A0AA37WRC3"/>
<dbReference type="InterPro" id="IPR018117">
    <property type="entry name" value="C5_DNA_meth_AS"/>
</dbReference>
<dbReference type="InterPro" id="IPR029063">
    <property type="entry name" value="SAM-dependent_MTases_sf"/>
</dbReference>
<dbReference type="PROSITE" id="PS00094">
    <property type="entry name" value="C5_MTASE_1"/>
    <property type="match status" value="1"/>
</dbReference>
<dbReference type="GO" id="GO:0009307">
    <property type="term" value="P:DNA restriction-modification system"/>
    <property type="evidence" value="ECO:0007669"/>
    <property type="project" value="UniProtKB-KW"/>
</dbReference>
<evidence type="ECO:0000313" key="9">
    <source>
        <dbReference type="EMBL" id="GLS28207.1"/>
    </source>
</evidence>